<keyword evidence="3" id="KW-1185">Reference proteome</keyword>
<dbReference type="InterPro" id="IPR036851">
    <property type="entry name" value="Chloroperoxidase-like_sf"/>
</dbReference>
<reference evidence="2 3" key="1">
    <citation type="submission" date="2015-07" db="EMBL/GenBank/DDBJ databases">
        <title>Comparative genomics of the Sigatoka disease complex on banana suggests a link between parallel evolutionary changes in Pseudocercospora fijiensis and Pseudocercospora eumusae and increased virulence on the banana host.</title>
        <authorList>
            <person name="Chang T.-C."/>
            <person name="Salvucci A."/>
            <person name="Crous P.W."/>
            <person name="Stergiopoulos I."/>
        </authorList>
    </citation>
    <scope>NUCLEOTIDE SEQUENCE [LARGE SCALE GENOMIC DNA]</scope>
    <source>
        <strain evidence="2 3">CBS 114824</strain>
    </source>
</reference>
<evidence type="ECO:0000313" key="2">
    <source>
        <dbReference type="EMBL" id="KXT04943.1"/>
    </source>
</evidence>
<dbReference type="Proteomes" id="UP000070133">
    <property type="component" value="Unassembled WGS sequence"/>
</dbReference>
<comment type="caution">
    <text evidence="2">The sequence shown here is derived from an EMBL/GenBank/DDBJ whole genome shotgun (WGS) entry which is preliminary data.</text>
</comment>
<accession>A0A139HRC7</accession>
<dbReference type="SUPFAM" id="SSF47571">
    <property type="entry name" value="Cloroperoxidase"/>
    <property type="match status" value="1"/>
</dbReference>
<dbReference type="OrthoDB" id="407298at2759"/>
<sequence length="85" mass="10014">MFDQDLLANLALTVTFFTYDMLNRYNVLEHDTSMSRSDAYFGNSHIFNQPIFNTTSKYEHAIQQQSFEEATIQNKFYECDGGFQY</sequence>
<gene>
    <name evidence="2" type="ORF">AC578_3456</name>
</gene>
<dbReference type="PROSITE" id="PS51405">
    <property type="entry name" value="HEME_HALOPEROXIDASE"/>
    <property type="match status" value="1"/>
</dbReference>
<evidence type="ECO:0000313" key="3">
    <source>
        <dbReference type="Proteomes" id="UP000070133"/>
    </source>
</evidence>
<dbReference type="GO" id="GO:0004601">
    <property type="term" value="F:peroxidase activity"/>
    <property type="evidence" value="ECO:0007669"/>
    <property type="project" value="InterPro"/>
</dbReference>
<protein>
    <recommendedName>
        <fullName evidence="1">Heme haloperoxidase family profile domain-containing protein</fullName>
    </recommendedName>
</protein>
<dbReference type="Gene3D" id="1.10.489.10">
    <property type="entry name" value="Chloroperoxidase-like"/>
    <property type="match status" value="1"/>
</dbReference>
<name>A0A139HRC7_9PEZI</name>
<dbReference type="Pfam" id="PF01328">
    <property type="entry name" value="Peroxidase_2"/>
    <property type="match status" value="1"/>
</dbReference>
<dbReference type="AlphaFoldDB" id="A0A139HRC7"/>
<feature type="domain" description="Heme haloperoxidase family profile" evidence="1">
    <location>
        <begin position="1"/>
        <end position="85"/>
    </location>
</feature>
<proteinExistence type="predicted"/>
<dbReference type="InterPro" id="IPR000028">
    <property type="entry name" value="Chloroperoxidase"/>
</dbReference>
<evidence type="ECO:0000259" key="1">
    <source>
        <dbReference type="PROSITE" id="PS51405"/>
    </source>
</evidence>
<dbReference type="EMBL" id="LFZN01000017">
    <property type="protein sequence ID" value="KXT04943.1"/>
    <property type="molecule type" value="Genomic_DNA"/>
</dbReference>
<organism evidence="2 3">
    <name type="scientific">Pseudocercospora eumusae</name>
    <dbReference type="NCBI Taxonomy" id="321146"/>
    <lineage>
        <taxon>Eukaryota</taxon>
        <taxon>Fungi</taxon>
        <taxon>Dikarya</taxon>
        <taxon>Ascomycota</taxon>
        <taxon>Pezizomycotina</taxon>
        <taxon>Dothideomycetes</taxon>
        <taxon>Dothideomycetidae</taxon>
        <taxon>Mycosphaerellales</taxon>
        <taxon>Mycosphaerellaceae</taxon>
        <taxon>Pseudocercospora</taxon>
    </lineage>
</organism>
<dbReference type="STRING" id="321146.A0A139HRC7"/>